<dbReference type="InterPro" id="IPR011013">
    <property type="entry name" value="Gal_mutarotase_sf_dom"/>
</dbReference>
<keyword evidence="2" id="KW-0808">Transferase</keyword>
<dbReference type="Pfam" id="PF17167">
    <property type="entry name" value="Glyco_hydro_94"/>
    <property type="match status" value="1"/>
</dbReference>
<dbReference type="Gene3D" id="2.60.420.10">
    <property type="entry name" value="Maltose phosphorylase, domain 3"/>
    <property type="match status" value="1"/>
</dbReference>
<organism evidence="6 7">
    <name type="scientific">Thermothielavioides terrestris (strain ATCC 38088 / NRRL 8126)</name>
    <name type="common">Thielavia terrestris</name>
    <dbReference type="NCBI Taxonomy" id="578455"/>
    <lineage>
        <taxon>Eukaryota</taxon>
        <taxon>Fungi</taxon>
        <taxon>Dikarya</taxon>
        <taxon>Ascomycota</taxon>
        <taxon>Pezizomycotina</taxon>
        <taxon>Sordariomycetes</taxon>
        <taxon>Sordariomycetidae</taxon>
        <taxon>Sordariales</taxon>
        <taxon>Chaetomiaceae</taxon>
        <taxon>Thermothielavioides</taxon>
        <taxon>Thermothielavioides terrestris</taxon>
    </lineage>
</organism>
<dbReference type="InterPro" id="IPR037814">
    <property type="entry name" value="GH94N_CBAP"/>
</dbReference>
<feature type="region of interest" description="Disordered" evidence="3">
    <location>
        <begin position="1"/>
        <end position="20"/>
    </location>
</feature>
<feature type="domain" description="Glycosyl hydrolase 94 catalytic" evidence="5">
    <location>
        <begin position="318"/>
        <end position="716"/>
    </location>
</feature>
<dbReference type="InterPro" id="IPR037018">
    <property type="entry name" value="GH65_N"/>
</dbReference>
<dbReference type="GO" id="GO:0016787">
    <property type="term" value="F:hydrolase activity"/>
    <property type="evidence" value="ECO:0007669"/>
    <property type="project" value="UniProtKB-KW"/>
</dbReference>
<evidence type="ECO:0000259" key="4">
    <source>
        <dbReference type="Pfam" id="PF06165"/>
    </source>
</evidence>
<dbReference type="GeneID" id="11516305"/>
<dbReference type="CDD" id="cd11748">
    <property type="entry name" value="GH94N_NdvB_like"/>
    <property type="match status" value="1"/>
</dbReference>
<evidence type="ECO:0000256" key="2">
    <source>
        <dbReference type="ARBA" id="ARBA00022679"/>
    </source>
</evidence>
<dbReference type="eggNOG" id="ENOG502RNEZ">
    <property type="taxonomic scope" value="Eukaryota"/>
</dbReference>
<dbReference type="InterPro" id="IPR012341">
    <property type="entry name" value="6hp_glycosidase-like_sf"/>
</dbReference>
<accession>G2R5Z5</accession>
<dbReference type="AlphaFoldDB" id="G2R5Z5"/>
<dbReference type="PANTHER" id="PTHR37469:SF2">
    <property type="entry name" value="CELLOBIONIC ACID PHOSPHORYLASE"/>
    <property type="match status" value="1"/>
</dbReference>
<reference evidence="6 7" key="1">
    <citation type="journal article" date="2011" name="Nat. Biotechnol.">
        <title>Comparative genomic analysis of the thermophilic biomass-degrading fungi Myceliophthora thermophila and Thielavia terrestris.</title>
        <authorList>
            <person name="Berka R.M."/>
            <person name="Grigoriev I.V."/>
            <person name="Otillar R."/>
            <person name="Salamov A."/>
            <person name="Grimwood J."/>
            <person name="Reid I."/>
            <person name="Ishmael N."/>
            <person name="John T."/>
            <person name="Darmond C."/>
            <person name="Moisan M.-C."/>
            <person name="Henrissat B."/>
            <person name="Coutinho P.M."/>
            <person name="Lombard V."/>
            <person name="Natvig D.O."/>
            <person name="Lindquist E."/>
            <person name="Schmutz J."/>
            <person name="Lucas S."/>
            <person name="Harris P."/>
            <person name="Powlowski J."/>
            <person name="Bellemare A."/>
            <person name="Taylor D."/>
            <person name="Butler G."/>
            <person name="de Vries R.P."/>
            <person name="Allijn I.E."/>
            <person name="van den Brink J."/>
            <person name="Ushinsky S."/>
            <person name="Storms R."/>
            <person name="Powell A.J."/>
            <person name="Paulsen I.T."/>
            <person name="Elbourne L.D.H."/>
            <person name="Baker S.E."/>
            <person name="Magnuson J."/>
            <person name="LaBoissiere S."/>
            <person name="Clutterbuck A.J."/>
            <person name="Martinez D."/>
            <person name="Wogulis M."/>
            <person name="de Leon A.L."/>
            <person name="Rey M.W."/>
            <person name="Tsang A."/>
        </authorList>
    </citation>
    <scope>NUCLEOTIDE SEQUENCE [LARGE SCALE GENOMIC DNA]</scope>
    <source>
        <strain evidence="7">ATCC 38088 / NRRL 8126</strain>
    </source>
</reference>
<dbReference type="GO" id="GO:0030245">
    <property type="term" value="P:cellulose catabolic process"/>
    <property type="evidence" value="ECO:0007669"/>
    <property type="project" value="InterPro"/>
</dbReference>
<dbReference type="Pfam" id="PF06165">
    <property type="entry name" value="GH94_b-supersand"/>
    <property type="match status" value="1"/>
</dbReference>
<dbReference type="Gene3D" id="2.70.98.40">
    <property type="entry name" value="Glycoside hydrolase, family 65, N-terminal domain"/>
    <property type="match status" value="1"/>
</dbReference>
<proteinExistence type="predicted"/>
<dbReference type="PANTHER" id="PTHR37469">
    <property type="entry name" value="CELLOBIONIC ACID PHOSPHORYLASE-RELATED"/>
    <property type="match status" value="1"/>
</dbReference>
<dbReference type="InterPro" id="IPR033432">
    <property type="entry name" value="GH94_catalytic"/>
</dbReference>
<dbReference type="InterPro" id="IPR010383">
    <property type="entry name" value="Glyco_hydrolase_94_b-supersand"/>
</dbReference>
<evidence type="ECO:0000313" key="6">
    <source>
        <dbReference type="EMBL" id="AEO68382.1"/>
    </source>
</evidence>
<evidence type="ECO:0000313" key="7">
    <source>
        <dbReference type="Proteomes" id="UP000008181"/>
    </source>
</evidence>
<dbReference type="InterPro" id="IPR052047">
    <property type="entry name" value="GH94_Enzymes"/>
</dbReference>
<dbReference type="OrthoDB" id="5337493at2759"/>
<evidence type="ECO:0000256" key="3">
    <source>
        <dbReference type="SAM" id="MobiDB-lite"/>
    </source>
</evidence>
<dbReference type="HOGENOM" id="CLU_019054_0_0_1"/>
<keyword evidence="6" id="KW-0378">Hydrolase</keyword>
<dbReference type="RefSeq" id="XP_003654718.1">
    <property type="nucleotide sequence ID" value="XM_003654670.1"/>
</dbReference>
<dbReference type="Gene3D" id="1.50.10.10">
    <property type="match status" value="1"/>
</dbReference>
<sequence>MRKEAPILQPSNNGDRYELTSPTAMPKAGGFLWNQKMMIQITCRGYATAQFMQPEPAKYAHAPNIEAKTFMQPEQNYYAHHPGRFVYIKDLETGQLFSAPYEPVRASLDRFVFSVGKSDVAWAVEHMGIRVEMVMGLPTHDVAELWTIKVTNISGRPRKISVTPYFPIGYMSWMNQSAEWNPDLVGVVASSVTPYQKATDYFKNKYLKDKTYFLCETPPDSWEASQEAFEGEGGLHNPSALQEPQLSNSDARYETPTAAVQYRVALEAAEDQEYRFMFGPAYDEAEIRTMRSRYLSKQAFVRTADEYAAYMERGRGCLRIETPDKELDNFVNNWLPRQVYYHGDVNRLTTDPQTRNYLQDNMGMNYIRPEVARGAFLKALSQQEANGSMPDGILLAEGAELKYINQIPHTDHCVWLPLTLDVYLGETGDYGLLKEPVRTENGDNFTVFERVSRAMDWLLKSRDERGLSYIAQGDWCDPMNMVGYKGKGVSGWLTLATAYALNLWADVCDHEGAADLANRYRAGAQDCNAAANKHLWDGDWFARGITDDGVVFGIKKDPEGRIWLNPQSFAILGGAASPQQIARILPQVDAQLTTPYGVLMCAPPFTKMREDIGRVTQKATGSAENGAVYNHAAVFYVYSLYQLGGQHDRAYTHLRQLLPGPSEADYRQRGQLPIYIPNYYRGGWREFPRTAGRSSQLFNTGTVSWAYRCVIEGLCGLRGEPDGLAIRPQLPSAWDAIKVTREFRGATFQLDIRRGDVSEVTVRIGEQVLPQPKVTDIKVGETYRLSVLVPK</sequence>
<dbReference type="EMBL" id="CP003011">
    <property type="protein sequence ID" value="AEO68382.1"/>
    <property type="molecule type" value="Genomic_DNA"/>
</dbReference>
<evidence type="ECO:0000256" key="1">
    <source>
        <dbReference type="ARBA" id="ARBA00022676"/>
    </source>
</evidence>
<protein>
    <submittedName>
        <fullName evidence="6">Glycoside hydrolase family 94 protein</fullName>
    </submittedName>
</protein>
<dbReference type="GO" id="GO:0030246">
    <property type="term" value="F:carbohydrate binding"/>
    <property type="evidence" value="ECO:0007669"/>
    <property type="project" value="InterPro"/>
</dbReference>
<dbReference type="GO" id="GO:0016758">
    <property type="term" value="F:hexosyltransferase activity"/>
    <property type="evidence" value="ECO:0007669"/>
    <property type="project" value="InterPro"/>
</dbReference>
<dbReference type="Proteomes" id="UP000008181">
    <property type="component" value="Chromosome 3"/>
</dbReference>
<name>G2R5Z5_THETT</name>
<dbReference type="FunFam" id="1.50.10.10:FF:000046">
    <property type="entry name" value="Cellobionic acid phosphorylase"/>
    <property type="match status" value="1"/>
</dbReference>
<dbReference type="InterPro" id="IPR008928">
    <property type="entry name" value="6-hairpin_glycosidase_sf"/>
</dbReference>
<gene>
    <name evidence="6" type="ORF">THITE_2117883</name>
</gene>
<keyword evidence="7" id="KW-1185">Reference proteome</keyword>
<dbReference type="SUPFAM" id="SSF74650">
    <property type="entry name" value="Galactose mutarotase-like"/>
    <property type="match status" value="1"/>
</dbReference>
<keyword evidence="1" id="KW-0328">Glycosyltransferase</keyword>
<evidence type="ECO:0000259" key="5">
    <source>
        <dbReference type="Pfam" id="PF17167"/>
    </source>
</evidence>
<dbReference type="SUPFAM" id="SSF48208">
    <property type="entry name" value="Six-hairpin glycosidases"/>
    <property type="match status" value="1"/>
</dbReference>
<feature type="domain" description="Glycosyl hydrolase 94 supersandwich" evidence="4">
    <location>
        <begin position="76"/>
        <end position="295"/>
    </location>
</feature>
<dbReference type="KEGG" id="ttt:THITE_2117883"/>